<protein>
    <submittedName>
        <fullName evidence="7">DUF92 domain-containing protein</fullName>
    </submittedName>
</protein>
<reference evidence="7 8" key="1">
    <citation type="journal article" date="2011" name="J. Microbiol.">
        <title>Bacillus kyonggiensis sp. nov., isolated from soil of a lettuce field.</title>
        <authorList>
            <person name="Dong K."/>
            <person name="Lee S."/>
        </authorList>
    </citation>
    <scope>NUCLEOTIDE SEQUENCE [LARGE SCALE GENOMIC DNA]</scope>
    <source>
        <strain evidence="7 8">NB22</strain>
    </source>
</reference>
<evidence type="ECO:0000313" key="8">
    <source>
        <dbReference type="Proteomes" id="UP000307756"/>
    </source>
</evidence>
<dbReference type="InterPro" id="IPR002794">
    <property type="entry name" value="DUF92_TMEM19"/>
</dbReference>
<evidence type="ECO:0000256" key="2">
    <source>
        <dbReference type="ARBA" id="ARBA00009012"/>
    </source>
</evidence>
<dbReference type="GO" id="GO:0016020">
    <property type="term" value="C:membrane"/>
    <property type="evidence" value="ECO:0007669"/>
    <property type="project" value="UniProtKB-SubCell"/>
</dbReference>
<keyword evidence="8" id="KW-1185">Reference proteome</keyword>
<dbReference type="AlphaFoldDB" id="A0A4V5P4C9"/>
<accession>A0A4V5P4C9</accession>
<dbReference type="OrthoDB" id="9808500at2"/>
<comment type="similarity">
    <text evidence="2">Belongs to the TMEM19 family.</text>
</comment>
<name>A0A4V5P4C9_9BACI</name>
<evidence type="ECO:0000256" key="6">
    <source>
        <dbReference type="SAM" id="Phobius"/>
    </source>
</evidence>
<feature type="transmembrane region" description="Helical" evidence="6">
    <location>
        <begin position="240"/>
        <end position="260"/>
    </location>
</feature>
<keyword evidence="5 6" id="KW-0472">Membrane</keyword>
<dbReference type="RefSeq" id="WP_136830807.1">
    <property type="nucleotide sequence ID" value="NZ_SWBM01000001.1"/>
</dbReference>
<gene>
    <name evidence="7" type="ORF">FA727_10360</name>
</gene>
<keyword evidence="3 6" id="KW-0812">Transmembrane</keyword>
<feature type="transmembrane region" description="Helical" evidence="6">
    <location>
        <begin position="182"/>
        <end position="204"/>
    </location>
</feature>
<dbReference type="Pfam" id="PF01940">
    <property type="entry name" value="DUF92"/>
    <property type="match status" value="1"/>
</dbReference>
<dbReference type="PANTHER" id="PTHR13353">
    <property type="entry name" value="TRANSMEMBRANE PROTEIN 19"/>
    <property type="match status" value="1"/>
</dbReference>
<feature type="transmembrane region" description="Helical" evidence="6">
    <location>
        <begin position="5"/>
        <end position="23"/>
    </location>
</feature>
<comment type="caution">
    <text evidence="7">The sequence shown here is derived from an EMBL/GenBank/DDBJ whole genome shotgun (WGS) entry which is preliminary data.</text>
</comment>
<dbReference type="PANTHER" id="PTHR13353:SF5">
    <property type="entry name" value="TRANSMEMBRANE PROTEIN 19"/>
    <property type="match status" value="1"/>
</dbReference>
<evidence type="ECO:0000256" key="5">
    <source>
        <dbReference type="ARBA" id="ARBA00023136"/>
    </source>
</evidence>
<proteinExistence type="inferred from homology"/>
<sequence>MDNYIYLLIIVITVVLGYSFRFLTISGSIAAAMVGILTMLGLHIQGLFLLGVFFVTSSCWSKYKRMQKNKVEERHAKGSQRDWQQVFANGGGAAVVSLLYYFSPEPVWIYLFSIFIASSNSDTWASEIGTLSKKAPISIRTLSIAENGTSGAISMLGTFAGVSGALLIALLAFFLFELSYDLAFLIFIFGFLGNIVDTFLGAFFQASYQCTQCHSETEKTVHCGHKTKKTRGFSFLNNDFVNFLSSFIAALVGFAVYTLLYV</sequence>
<evidence type="ECO:0000256" key="4">
    <source>
        <dbReference type="ARBA" id="ARBA00022989"/>
    </source>
</evidence>
<evidence type="ECO:0000256" key="1">
    <source>
        <dbReference type="ARBA" id="ARBA00004141"/>
    </source>
</evidence>
<comment type="subcellular location">
    <subcellularLocation>
        <location evidence="1">Membrane</location>
        <topology evidence="1">Multi-pass membrane protein</topology>
    </subcellularLocation>
</comment>
<keyword evidence="4 6" id="KW-1133">Transmembrane helix</keyword>
<evidence type="ECO:0000313" key="7">
    <source>
        <dbReference type="EMBL" id="TKC19910.1"/>
    </source>
</evidence>
<feature type="transmembrane region" description="Helical" evidence="6">
    <location>
        <begin position="29"/>
        <end position="56"/>
    </location>
</feature>
<dbReference type="Proteomes" id="UP000307756">
    <property type="component" value="Unassembled WGS sequence"/>
</dbReference>
<feature type="transmembrane region" description="Helical" evidence="6">
    <location>
        <begin position="152"/>
        <end position="176"/>
    </location>
</feature>
<organism evidence="7 8">
    <name type="scientific">Robertmurraya kyonggiensis</name>
    <dbReference type="NCBI Taxonomy" id="1037680"/>
    <lineage>
        <taxon>Bacteria</taxon>
        <taxon>Bacillati</taxon>
        <taxon>Bacillota</taxon>
        <taxon>Bacilli</taxon>
        <taxon>Bacillales</taxon>
        <taxon>Bacillaceae</taxon>
        <taxon>Robertmurraya</taxon>
    </lineage>
</organism>
<dbReference type="EMBL" id="SWBM01000001">
    <property type="protein sequence ID" value="TKC19910.1"/>
    <property type="molecule type" value="Genomic_DNA"/>
</dbReference>
<evidence type="ECO:0000256" key="3">
    <source>
        <dbReference type="ARBA" id="ARBA00022692"/>
    </source>
</evidence>